<reference evidence="1" key="1">
    <citation type="submission" date="2020-09" db="EMBL/GenBank/DDBJ databases">
        <authorList>
            <person name="Page A."/>
            <person name="Bastkowski S."/>
        </authorList>
    </citation>
    <scope>NUCLEOTIDE SEQUENCE [LARGE SCALE GENOMIC DNA]</scope>
    <source>
        <strain evidence="1">L6_E562_ETEC</strain>
        <plasmid evidence="1">4</plasmid>
    </source>
</reference>
<gene>
    <name evidence="1" type="ORF">ETECE562_05179</name>
</gene>
<evidence type="ECO:0000313" key="1">
    <source>
        <dbReference type="EMBL" id="CAD6025069.1"/>
    </source>
</evidence>
<organism evidence="1">
    <name type="scientific">Escherichia coli</name>
    <dbReference type="NCBI Taxonomy" id="562"/>
    <lineage>
        <taxon>Bacteria</taxon>
        <taxon>Pseudomonadati</taxon>
        <taxon>Pseudomonadota</taxon>
        <taxon>Gammaproteobacteria</taxon>
        <taxon>Enterobacterales</taxon>
        <taxon>Enterobacteriaceae</taxon>
        <taxon>Escherichia</taxon>
    </lineage>
</organism>
<keyword evidence="1" id="KW-0614">Plasmid</keyword>
<geneLocation type="plasmid" evidence="1">
    <name>4</name>
</geneLocation>
<name>A0A7I9AVG2_ECOLX</name>
<accession>A0A7I9AVG2</accession>
<dbReference type="AlphaFoldDB" id="A0A7I9AVG2"/>
<protein>
    <submittedName>
        <fullName evidence="1">Uncharacterized protein</fullName>
    </submittedName>
</protein>
<proteinExistence type="predicted"/>
<sequence>MVDANQYLKDYVSAELGEPGPFSRAFWFHGTRTFAGNTFPRGLLALNHSKSLAAKMLVDLAPDELVRKRLRQWFETGDVPDALFQLRTGDSMHWGPYGHLVRELHFHARENGLHDYLHLPELVEDVCNAYLKQYGHDLTAYYLKVLHPCIIWFEADISYEKGAIETALAYAYTSVRALPPDCHATVDIDCKGKSVSRSSIAKIEFLPP</sequence>
<dbReference type="RefSeq" id="WP_000227274.1">
    <property type="nucleotide sequence ID" value="NZ_JANHLY010000116.1"/>
</dbReference>
<dbReference type="EMBL" id="LR883003">
    <property type="protein sequence ID" value="CAD6025069.1"/>
    <property type="molecule type" value="Genomic_DNA"/>
</dbReference>